<dbReference type="InterPro" id="IPR005625">
    <property type="entry name" value="PepSY-ass_TM"/>
</dbReference>
<organism evidence="3 4">
    <name type="scientific">Flavobacterium restrictum</name>
    <dbReference type="NCBI Taxonomy" id="2594428"/>
    <lineage>
        <taxon>Bacteria</taxon>
        <taxon>Pseudomonadati</taxon>
        <taxon>Bacteroidota</taxon>
        <taxon>Flavobacteriia</taxon>
        <taxon>Flavobacteriales</taxon>
        <taxon>Flavobacteriaceae</taxon>
        <taxon>Flavobacterium</taxon>
    </lineage>
</organism>
<dbReference type="PANTHER" id="PTHR34219:SF3">
    <property type="entry name" value="BLL7967 PROTEIN"/>
    <property type="match status" value="1"/>
</dbReference>
<sequence length="378" mass="44078">MKNNSFKKRIGQLHLWLGLASGMIVFIVAVTGCLYAFQEEIQNYTQEYRFVLEQDSPFLPPSKLVEIAQKELPNKQLHAIKYNQKNNAAVAEFFHYEPTYYYTVFINPYTGKILKTVNNQQGFFPFILDGHFYLWLPNEIGQVVVASATLVFLVLLISGFILWYPRNKNAIKQRFWFRWKKGTTWKRKNYDWHTITGFYGLCIALVFAITGLVFGFQWFAYSYYKVVGGQKSLVYEEPLSKTKETTRITNPLDKVWYQMQKEYPQAESIEIHPPEKPTAPIAANANPDKATYWKIEYRYFDQYTLEEKEVKHLYGKYKNNKIPDNLIRMNYDLHTGAVFGLAGKIVAFLISLLIATLPVSGFYIWWGRNKKAKGATNT</sequence>
<feature type="transmembrane region" description="Helical" evidence="1">
    <location>
        <begin position="196"/>
        <end position="220"/>
    </location>
</feature>
<reference evidence="3 4" key="1">
    <citation type="submission" date="2019-07" db="EMBL/GenBank/DDBJ databases">
        <title>Novel species of Flavobacterium.</title>
        <authorList>
            <person name="Liu Q."/>
            <person name="Xin Y.-H."/>
        </authorList>
    </citation>
    <scope>NUCLEOTIDE SEQUENCE [LARGE SCALE GENOMIC DNA]</scope>
    <source>
        <strain evidence="3 4">LB1R34</strain>
    </source>
</reference>
<dbReference type="InterPro" id="IPR025711">
    <property type="entry name" value="PepSY"/>
</dbReference>
<dbReference type="AlphaFoldDB" id="A0A553E8V0"/>
<evidence type="ECO:0000256" key="1">
    <source>
        <dbReference type="SAM" id="Phobius"/>
    </source>
</evidence>
<feature type="transmembrane region" description="Helical" evidence="1">
    <location>
        <begin position="345"/>
        <end position="366"/>
    </location>
</feature>
<name>A0A553E8V0_9FLAO</name>
<dbReference type="PANTHER" id="PTHR34219">
    <property type="entry name" value="IRON-REGULATED INNER MEMBRANE PROTEIN-RELATED"/>
    <property type="match status" value="1"/>
</dbReference>
<keyword evidence="1" id="KW-0472">Membrane</keyword>
<dbReference type="EMBL" id="VJZT01000003">
    <property type="protein sequence ID" value="TRX41405.1"/>
    <property type="molecule type" value="Genomic_DNA"/>
</dbReference>
<keyword evidence="1" id="KW-0812">Transmembrane</keyword>
<keyword evidence="1" id="KW-1133">Transmembrane helix</keyword>
<evidence type="ECO:0000313" key="3">
    <source>
        <dbReference type="EMBL" id="TRX41405.1"/>
    </source>
</evidence>
<comment type="caution">
    <text evidence="3">The sequence shown here is derived from an EMBL/GenBank/DDBJ whole genome shotgun (WGS) entry which is preliminary data.</text>
</comment>
<feature type="transmembrane region" description="Helical" evidence="1">
    <location>
        <begin position="140"/>
        <end position="164"/>
    </location>
</feature>
<dbReference type="RefSeq" id="WP_144255592.1">
    <property type="nucleotide sequence ID" value="NZ_VJZT01000003.1"/>
</dbReference>
<gene>
    <name evidence="3" type="ORF">FNW21_04715</name>
</gene>
<accession>A0A553E8V0</accession>
<dbReference type="OrthoDB" id="111691at2"/>
<dbReference type="Proteomes" id="UP000316371">
    <property type="component" value="Unassembled WGS sequence"/>
</dbReference>
<feature type="domain" description="PepSY" evidence="2">
    <location>
        <begin position="59"/>
        <end position="116"/>
    </location>
</feature>
<evidence type="ECO:0000259" key="2">
    <source>
        <dbReference type="Pfam" id="PF03413"/>
    </source>
</evidence>
<keyword evidence="4" id="KW-1185">Reference proteome</keyword>
<proteinExistence type="predicted"/>
<evidence type="ECO:0000313" key="4">
    <source>
        <dbReference type="Proteomes" id="UP000316371"/>
    </source>
</evidence>
<dbReference type="PROSITE" id="PS51257">
    <property type="entry name" value="PROKAR_LIPOPROTEIN"/>
    <property type="match status" value="1"/>
</dbReference>
<feature type="transmembrane region" description="Helical" evidence="1">
    <location>
        <begin position="12"/>
        <end position="37"/>
    </location>
</feature>
<protein>
    <submittedName>
        <fullName evidence="3">PepSY domain-containing protein</fullName>
    </submittedName>
</protein>
<dbReference type="Pfam" id="PF03413">
    <property type="entry name" value="PepSY"/>
    <property type="match status" value="1"/>
</dbReference>
<dbReference type="Pfam" id="PF03929">
    <property type="entry name" value="PepSY_TM"/>
    <property type="match status" value="1"/>
</dbReference>